<gene>
    <name evidence="1" type="ordered locus">Bind_1919</name>
</gene>
<sequence>MYERKWGLFGIYYSQLTIFERICSTTVSCPNAGILDTPADSQNWPFVYDPSLYDLVTMSGRALRRVGCGNRSNPNWDEGVASAQGCL</sequence>
<evidence type="ECO:0000313" key="1">
    <source>
        <dbReference type="EMBL" id="ACB95543.1"/>
    </source>
</evidence>
<dbReference type="Proteomes" id="UP000001695">
    <property type="component" value="Chromosome"/>
</dbReference>
<evidence type="ECO:0000313" key="2">
    <source>
        <dbReference type="Proteomes" id="UP000001695"/>
    </source>
</evidence>
<keyword evidence="2" id="KW-1185">Reference proteome</keyword>
<dbReference type="EMBL" id="CP001016">
    <property type="protein sequence ID" value="ACB95543.1"/>
    <property type="molecule type" value="Genomic_DNA"/>
</dbReference>
<organism evidence="1 2">
    <name type="scientific">Beijerinckia indica subsp. indica (strain ATCC 9039 / DSM 1715 / NCIMB 8712)</name>
    <dbReference type="NCBI Taxonomy" id="395963"/>
    <lineage>
        <taxon>Bacteria</taxon>
        <taxon>Pseudomonadati</taxon>
        <taxon>Pseudomonadota</taxon>
        <taxon>Alphaproteobacteria</taxon>
        <taxon>Hyphomicrobiales</taxon>
        <taxon>Beijerinckiaceae</taxon>
        <taxon>Beijerinckia</taxon>
    </lineage>
</organism>
<dbReference type="KEGG" id="bid:Bind_1919"/>
<dbReference type="AlphaFoldDB" id="B2IEE5"/>
<dbReference type="STRING" id="395963.Bind_1919"/>
<reference evidence="2" key="1">
    <citation type="submission" date="2008-03" db="EMBL/GenBank/DDBJ databases">
        <title>Complete sequence of chromosome of Beijerinckia indica subsp. indica ATCC 9039.</title>
        <authorList>
            <consortium name="US DOE Joint Genome Institute"/>
            <person name="Copeland A."/>
            <person name="Lucas S."/>
            <person name="Lapidus A."/>
            <person name="Glavina del Rio T."/>
            <person name="Dalin E."/>
            <person name="Tice H."/>
            <person name="Bruce D."/>
            <person name="Goodwin L."/>
            <person name="Pitluck S."/>
            <person name="LaButti K."/>
            <person name="Schmutz J."/>
            <person name="Larimer F."/>
            <person name="Land M."/>
            <person name="Hauser L."/>
            <person name="Kyrpides N."/>
            <person name="Mikhailova N."/>
            <person name="Dunfield P.F."/>
            <person name="Dedysh S.N."/>
            <person name="Liesack W."/>
            <person name="Saw J.H."/>
            <person name="Alam M."/>
            <person name="Chen Y."/>
            <person name="Murrell J.C."/>
            <person name="Richardson P."/>
        </authorList>
    </citation>
    <scope>NUCLEOTIDE SEQUENCE [LARGE SCALE GENOMIC DNA]</scope>
    <source>
        <strain evidence="2">ATCC 9039 / DSM 1715 / NCIMB 8712</strain>
    </source>
</reference>
<proteinExistence type="predicted"/>
<accession>B2IEE5</accession>
<reference evidence="1 2" key="2">
    <citation type="journal article" date="2010" name="J. Bacteriol.">
        <title>Complete genome sequence of Beijerinckia indica subsp. indica.</title>
        <authorList>
            <person name="Tamas I."/>
            <person name="Dedysh S.N."/>
            <person name="Liesack W."/>
            <person name="Stott M.B."/>
            <person name="Alam M."/>
            <person name="Murrell J.C."/>
            <person name="Dunfield P.F."/>
        </authorList>
    </citation>
    <scope>NUCLEOTIDE SEQUENCE [LARGE SCALE GENOMIC DNA]</scope>
    <source>
        <strain evidence="2">ATCC 9039 / DSM 1715 / NCIMB 8712</strain>
    </source>
</reference>
<name>B2IEE5_BEII9</name>
<dbReference type="HOGENOM" id="CLU_2477069_0_0_5"/>
<protein>
    <submittedName>
        <fullName evidence="1">Uncharacterized protein</fullName>
    </submittedName>
</protein>